<dbReference type="Proteomes" id="UP001055102">
    <property type="component" value="Unassembled WGS sequence"/>
</dbReference>
<protein>
    <recommendedName>
        <fullName evidence="4">UDP-N-acetylglucosamine kinase</fullName>
    </recommendedName>
</protein>
<dbReference type="InterPro" id="IPR027417">
    <property type="entry name" value="P-loop_NTPase"/>
</dbReference>
<comment type="caution">
    <text evidence="2">The sequence shown here is derived from an EMBL/GenBank/DDBJ whole genome shotgun (WGS) entry which is preliminary data.</text>
</comment>
<dbReference type="Gene3D" id="3.40.50.300">
    <property type="entry name" value="P-loop containing nucleotide triphosphate hydrolases"/>
    <property type="match status" value="1"/>
</dbReference>
<dbReference type="RefSeq" id="WP_238273793.1">
    <property type="nucleotide sequence ID" value="NZ_BPQR01000005.1"/>
</dbReference>
<evidence type="ECO:0000313" key="2">
    <source>
        <dbReference type="EMBL" id="GJE05066.1"/>
    </source>
</evidence>
<reference evidence="2" key="1">
    <citation type="journal article" date="2021" name="Front. Microbiol.">
        <title>Comprehensive Comparative Genomics and Phenotyping of Methylobacterium Species.</title>
        <authorList>
            <person name="Alessa O."/>
            <person name="Ogura Y."/>
            <person name="Fujitani Y."/>
            <person name="Takami H."/>
            <person name="Hayashi T."/>
            <person name="Sahin N."/>
            <person name="Tani A."/>
        </authorList>
    </citation>
    <scope>NUCLEOTIDE SEQUENCE</scope>
    <source>
        <strain evidence="2">LMG 23639</strain>
    </source>
</reference>
<organism evidence="2 3">
    <name type="scientific">Methylobacterium jeotgali</name>
    <dbReference type="NCBI Taxonomy" id="381630"/>
    <lineage>
        <taxon>Bacteria</taxon>
        <taxon>Pseudomonadati</taxon>
        <taxon>Pseudomonadota</taxon>
        <taxon>Alphaproteobacteria</taxon>
        <taxon>Hyphomicrobiales</taxon>
        <taxon>Methylobacteriaceae</taxon>
        <taxon>Methylobacterium</taxon>
    </lineage>
</organism>
<feature type="region of interest" description="Disordered" evidence="1">
    <location>
        <begin position="1"/>
        <end position="29"/>
    </location>
</feature>
<evidence type="ECO:0000256" key="1">
    <source>
        <dbReference type="SAM" id="MobiDB-lite"/>
    </source>
</evidence>
<evidence type="ECO:0000313" key="3">
    <source>
        <dbReference type="Proteomes" id="UP001055102"/>
    </source>
</evidence>
<evidence type="ECO:0008006" key="4">
    <source>
        <dbReference type="Google" id="ProtNLM"/>
    </source>
</evidence>
<gene>
    <name evidence="2" type="ORF">AOPFMNJM_0361</name>
</gene>
<name>A0ABQ4SPB7_9HYPH</name>
<sequence length="609" mass="66771">MDAIPEGQAAADRSRTPGETGFGPWNPGLESTLPRDFLPLASLYRPENVSTPFAEAQELSSVSGLPLQEVVAFRPERLTVHAVLIRVMADLSVPVGETYGDLGVNFRAIASRIIGGYLQPHAEAITARYEALRAEAEALLTREIDALFAPEPEAERARGGLLSWLGLAPSEPRPAIRRSLEDRAAASLGAWDRRAQASDSDLERAACAALTRVVNAVIRHRGRLVADKALLARLAGTLAVNYQGSKAIGRLIEPWFEEAVVAEGYHRLRAQARPIVMNVKGSSASGKSTMRPLQRALAERLGVTWSDFAVITPDIWRKYLLDYGALGPATRYAGTLTGHEVEIVDRKLDSYMARKAQEGRMSHLLIDRFRFDSFAADSTRQDGSQLLTRFGHIVYMLFMITPPDATVERAWARGEMFGRYKAVDDLLAHNVEAYTGMPGLFFTWALQADKRVHYEFLDNSVALGERPRTVAFGSDGVLTILDLARILDIDRFRRINIEAASPGEVYPGPEAMAPERNTEFLRQCARRLKGLRFADPETGRIYARLDGRRLVCLDRALYERTVADPDAAAALAALGSDPPDADPEGDLSPDGTHTLGAWGAACREAVSAI</sequence>
<accession>A0ABQ4SPB7</accession>
<reference evidence="2" key="2">
    <citation type="submission" date="2021-08" db="EMBL/GenBank/DDBJ databases">
        <authorList>
            <person name="Tani A."/>
            <person name="Ola A."/>
            <person name="Ogura Y."/>
            <person name="Katsura K."/>
            <person name="Hayashi T."/>
        </authorList>
    </citation>
    <scope>NUCLEOTIDE SEQUENCE</scope>
    <source>
        <strain evidence="2">LMG 23639</strain>
    </source>
</reference>
<proteinExistence type="predicted"/>
<feature type="region of interest" description="Disordered" evidence="1">
    <location>
        <begin position="573"/>
        <end position="593"/>
    </location>
</feature>
<keyword evidence="3" id="KW-1185">Reference proteome</keyword>
<dbReference type="EMBL" id="BPQR01000005">
    <property type="protein sequence ID" value="GJE05066.1"/>
    <property type="molecule type" value="Genomic_DNA"/>
</dbReference>
<dbReference type="SUPFAM" id="SSF52540">
    <property type="entry name" value="P-loop containing nucleoside triphosphate hydrolases"/>
    <property type="match status" value="1"/>
</dbReference>